<comment type="caution">
    <text evidence="1">The sequence shown here is derived from an EMBL/GenBank/DDBJ whole genome shotgun (WGS) entry which is preliminary data.</text>
</comment>
<name>A0ACC8XB59_9FIRM</name>
<evidence type="ECO:0000313" key="2">
    <source>
        <dbReference type="Proteomes" id="UP000188605"/>
    </source>
</evidence>
<accession>A0ACC8XB59</accession>
<evidence type="ECO:0000313" key="1">
    <source>
        <dbReference type="EMBL" id="ONI39634.1"/>
    </source>
</evidence>
<proteinExistence type="predicted"/>
<dbReference type="Proteomes" id="UP000188605">
    <property type="component" value="Unassembled WGS sequence"/>
</dbReference>
<gene>
    <name evidence="1" type="ORF">AN396_07700</name>
</gene>
<sequence>MMQFDERDTIFNRMGLVEDSKTYKEFYERRPDLKEIDDNFRANAYRIISKKMNIPEKILRKLKKLQKLEKILRKIPYVKNMQSGGVPAFKTGNKEIDKIRNQISQTLIKQAGDMRKKSIKLDIAPVKQNIHINIITQQIKDLAKYYGADLVGVAKLEKKHYYSHSSSFGDKKDGEVVIPKYKYGIVIAQELDKDCINRAPHGEQVLATMKGYAESMDIGSKLVIHIKSLGYEAQTDDFFGYITPTMPIAVDAGIGQMGRSNMVVTKEFGNRLKMGVVLTNLELIPDGRIDFGLTEFCKRCRICSRNCPSKSICSNNEPQILEGEIVWPHNEVTCMEMWMKVGTDCGICMSSCPFSQGVDPTLIEKMKDNPEIMDQILATHKDKYGRRNYIKTSLPMVQFNK</sequence>
<keyword evidence="2" id="KW-1185">Reference proteome</keyword>
<organism evidence="1 2">
    <name type="scientific">Candidatus Epulonipiscium fishelsonii</name>
    <dbReference type="NCBI Taxonomy" id="77094"/>
    <lineage>
        <taxon>Bacteria</taxon>
        <taxon>Bacillati</taxon>
        <taxon>Bacillota</taxon>
        <taxon>Clostridia</taxon>
        <taxon>Lachnospirales</taxon>
        <taxon>Lachnospiraceae</taxon>
        <taxon>Candidatus Epulonipiscium</taxon>
    </lineage>
</organism>
<reference evidence="1" key="1">
    <citation type="submission" date="2016-08" db="EMBL/GenBank/DDBJ databases">
        <authorList>
            <person name="Ngugi D.K."/>
            <person name="Miyake S."/>
            <person name="Stingl U."/>
        </authorList>
    </citation>
    <scope>NUCLEOTIDE SEQUENCE</scope>
    <source>
        <strain evidence="1">SCG-B11WGA-EpuloA1</strain>
    </source>
</reference>
<protein>
    <submittedName>
        <fullName evidence="1">Uncharacterized protein</fullName>
    </submittedName>
</protein>
<dbReference type="EMBL" id="LJDB01000062">
    <property type="protein sequence ID" value="ONI39634.1"/>
    <property type="molecule type" value="Genomic_DNA"/>
</dbReference>